<dbReference type="Proteomes" id="UP000619078">
    <property type="component" value="Unassembled WGS sequence"/>
</dbReference>
<name>A0A926NJM7_9SPHI</name>
<dbReference type="EMBL" id="JACWMX010000003">
    <property type="protein sequence ID" value="MBD1393299.1"/>
    <property type="molecule type" value="Genomic_DNA"/>
</dbReference>
<keyword evidence="3" id="KW-1185">Reference proteome</keyword>
<comment type="caution">
    <text evidence="2">The sequence shown here is derived from an EMBL/GenBank/DDBJ whole genome shotgun (WGS) entry which is preliminary data.</text>
</comment>
<accession>A0A926NJM7</accession>
<evidence type="ECO:0000313" key="3">
    <source>
        <dbReference type="Proteomes" id="UP000619078"/>
    </source>
</evidence>
<sequence length="280" mass="31948">MNRDLNICVVIPVHQPVPSVHELISLKAAASKLNIYDCYLVHPQGMDISAYTAVFANLILQPVDALCLTSVEQYNKLKLNLAFYKLFEAYQYMLTYELDAYIFDADFEAVGALEFDFIGAPFFEGYWDAAPGAQLVKGCNSGFSIRNNHSCIQVLSAMGRFKPGWFLYRVSLAYSSRLRQWLNKITGGKYEIYLSGKFAFYFADFHLNEDVVWTEVVPQMFPCFKVADPISALKFSFEYNLADSLRLNGDKLPLGCHAWQKHIDFWGPYIDARKPTNDLE</sequence>
<protein>
    <recommendedName>
        <fullName evidence="1">DUF5672 domain-containing protein</fullName>
    </recommendedName>
</protein>
<dbReference type="AlphaFoldDB" id="A0A926NJM7"/>
<dbReference type="InterPro" id="IPR043729">
    <property type="entry name" value="DUF5672"/>
</dbReference>
<gene>
    <name evidence="2" type="ORF">IDJ76_09335</name>
</gene>
<dbReference type="RefSeq" id="WP_191163030.1">
    <property type="nucleotide sequence ID" value="NZ_JACWMX010000003.1"/>
</dbReference>
<evidence type="ECO:0000259" key="1">
    <source>
        <dbReference type="Pfam" id="PF18922"/>
    </source>
</evidence>
<organism evidence="2 3">
    <name type="scientific">Mucilaginibacter glaciei</name>
    <dbReference type="NCBI Taxonomy" id="2772109"/>
    <lineage>
        <taxon>Bacteria</taxon>
        <taxon>Pseudomonadati</taxon>
        <taxon>Bacteroidota</taxon>
        <taxon>Sphingobacteriia</taxon>
        <taxon>Sphingobacteriales</taxon>
        <taxon>Sphingobacteriaceae</taxon>
        <taxon>Mucilaginibacter</taxon>
    </lineage>
</organism>
<reference evidence="2" key="1">
    <citation type="submission" date="2020-09" db="EMBL/GenBank/DDBJ databases">
        <title>Novel species of Mucilaginibacter isolated from a glacier on the Tibetan Plateau.</title>
        <authorList>
            <person name="Liu Q."/>
            <person name="Xin Y.-H."/>
        </authorList>
    </citation>
    <scope>NUCLEOTIDE SEQUENCE</scope>
    <source>
        <strain evidence="2">ZB1P21</strain>
    </source>
</reference>
<evidence type="ECO:0000313" key="2">
    <source>
        <dbReference type="EMBL" id="MBD1393299.1"/>
    </source>
</evidence>
<dbReference type="Pfam" id="PF18922">
    <property type="entry name" value="DUF5672"/>
    <property type="match status" value="1"/>
</dbReference>
<proteinExistence type="predicted"/>
<feature type="domain" description="DUF5672" evidence="1">
    <location>
        <begin position="63"/>
        <end position="257"/>
    </location>
</feature>